<organism evidence="2 3">
    <name type="scientific">Asanoa siamensis</name>
    <dbReference type="NCBI Taxonomy" id="926357"/>
    <lineage>
        <taxon>Bacteria</taxon>
        <taxon>Bacillati</taxon>
        <taxon>Actinomycetota</taxon>
        <taxon>Actinomycetes</taxon>
        <taxon>Micromonosporales</taxon>
        <taxon>Micromonosporaceae</taxon>
        <taxon>Asanoa</taxon>
    </lineage>
</organism>
<gene>
    <name evidence="2" type="ORF">Asi02nite_14030</name>
</gene>
<dbReference type="Proteomes" id="UP000604117">
    <property type="component" value="Unassembled WGS sequence"/>
</dbReference>
<evidence type="ECO:0000313" key="3">
    <source>
        <dbReference type="Proteomes" id="UP000604117"/>
    </source>
</evidence>
<name>A0ABQ4CKS2_9ACTN</name>
<evidence type="ECO:0000256" key="1">
    <source>
        <dbReference type="SAM" id="MobiDB-lite"/>
    </source>
</evidence>
<reference evidence="2 3" key="1">
    <citation type="submission" date="2021-01" db="EMBL/GenBank/DDBJ databases">
        <title>Whole genome shotgun sequence of Asanoa siamensis NBRC 107932.</title>
        <authorList>
            <person name="Komaki H."/>
            <person name="Tamura T."/>
        </authorList>
    </citation>
    <scope>NUCLEOTIDE SEQUENCE [LARGE SCALE GENOMIC DNA]</scope>
    <source>
        <strain evidence="2 3">NBRC 107932</strain>
    </source>
</reference>
<dbReference type="EMBL" id="BONE01000008">
    <property type="protein sequence ID" value="GIF71885.1"/>
    <property type="molecule type" value="Genomic_DNA"/>
</dbReference>
<accession>A0ABQ4CKS2</accession>
<comment type="caution">
    <text evidence="2">The sequence shown here is derived from an EMBL/GenBank/DDBJ whole genome shotgun (WGS) entry which is preliminary data.</text>
</comment>
<keyword evidence="3" id="KW-1185">Reference proteome</keyword>
<sequence>MSNERAPADREAAEDEEKPDDHEPRRVVAAPVHDGRDTERGQNERDGKRLHGIPFRVRREVQRVARAKGTFACGSRAAGGR</sequence>
<protein>
    <submittedName>
        <fullName evidence="2">Uncharacterized protein</fullName>
    </submittedName>
</protein>
<proteinExistence type="predicted"/>
<evidence type="ECO:0000313" key="2">
    <source>
        <dbReference type="EMBL" id="GIF71885.1"/>
    </source>
</evidence>
<feature type="compositionally biased region" description="Basic and acidic residues" evidence="1">
    <location>
        <begin position="33"/>
        <end position="49"/>
    </location>
</feature>
<feature type="compositionally biased region" description="Basic and acidic residues" evidence="1">
    <location>
        <begin position="1"/>
        <end position="11"/>
    </location>
</feature>
<feature type="region of interest" description="Disordered" evidence="1">
    <location>
        <begin position="1"/>
        <end position="50"/>
    </location>
</feature>